<protein>
    <recommendedName>
        <fullName evidence="5">CUB domain-containing protein</fullName>
    </recommendedName>
</protein>
<feature type="compositionally biased region" description="Polar residues" evidence="3">
    <location>
        <begin position="486"/>
        <end position="501"/>
    </location>
</feature>
<sequence>MQRGGCGSLRPLPRGVWGLGLAGDSPRSAKGTARRDAPGLRINPSASVQPDPKSGSVDVCNMFCGKVELSLESFTEYYSNLKIGVKANERKFEDKLKADVNINFSVQTPAQEEVYYSCGAVVESMERGLILSPGFPNNYYPGTHCVWQFFIPMRTHLILEIFDFDIFESSSETPSPWDGFSAPATTEKKDMPSLEENLDFAVHTTNPSLRTSTSKVAQNLSSIGEQSKDLAGHLDELPTISKKDEAKQASEENQWKQMKEPKVITKAQPAELPFPADGRASMQRQNTSGLEAGEDLEGKILLAHLAASERDEVTVESGTLPSTALPMEISSSPQSAVDICPHDVLYVSDLITFSSRFCGPNSPVNKTMVFGSSLEMVEVIMELITTTDRGRGFAMLFEYRNITDPNAVDAVRQERKENMMMLAIVTGIVVFALALLSALCVACRQRTCPKRSSSNACSEQENRIQNSTVDINELQLVVPSRENENNNHSVSREQAVTSCRGSTERSPQDTDPDVPSSISAVTTETGSDEVFIISAGPGTSGLSFTTYRIQDKNLKRSVTSPASVSDWLSSHPTAAGAEAAEKGNVQLDNPCPRQRTWSARTFHDFLAPIPQLQKKWCSWSTNSPFTKLVDSSRQRKLTSCNLKKSRFGNPYFGFLASSPDSKHVRSLDPSRHLGAASPVNSQSPKNLLESSNPLKINLVNGSKTKELMVETDKNKPVFVISEEGDDQQPLVLAEHLSQCGDHLSEQNAVYAPAVPEKQPVVLTAEGNSSATFTSSLPLWAKSPTSYKGHGKAPSSSRDQQSSAGGDANTTETSQNCDTPAAPTLCQASVQ</sequence>
<feature type="transmembrane region" description="Helical" evidence="4">
    <location>
        <begin position="419"/>
        <end position="443"/>
    </location>
</feature>
<feature type="compositionally biased region" description="Polar residues" evidence="3">
    <location>
        <begin position="793"/>
        <end position="817"/>
    </location>
</feature>
<dbReference type="InterPro" id="IPR035914">
    <property type="entry name" value="Sperma_CUB_dom_sf"/>
</dbReference>
<keyword evidence="4" id="KW-0472">Membrane</keyword>
<dbReference type="EMBL" id="QRBI01000121">
    <property type="protein sequence ID" value="RMC05885.1"/>
    <property type="molecule type" value="Genomic_DNA"/>
</dbReference>
<keyword evidence="4" id="KW-1133">Transmembrane helix</keyword>
<feature type="region of interest" description="Disordered" evidence="3">
    <location>
        <begin position="20"/>
        <end position="54"/>
    </location>
</feature>
<feature type="region of interest" description="Disordered" evidence="3">
    <location>
        <begin position="663"/>
        <end position="688"/>
    </location>
</feature>
<evidence type="ECO:0000256" key="2">
    <source>
        <dbReference type="PROSITE-ProRule" id="PRU00059"/>
    </source>
</evidence>
<evidence type="ECO:0000256" key="3">
    <source>
        <dbReference type="SAM" id="MobiDB-lite"/>
    </source>
</evidence>
<dbReference type="OrthoDB" id="8951018at2759"/>
<dbReference type="CDD" id="cd00041">
    <property type="entry name" value="CUB"/>
    <property type="match status" value="1"/>
</dbReference>
<name>A0A3M0JYI5_HIRRU</name>
<feature type="disulfide bond" evidence="2">
    <location>
        <begin position="118"/>
        <end position="145"/>
    </location>
</feature>
<organism evidence="6 7">
    <name type="scientific">Hirundo rustica rustica</name>
    <dbReference type="NCBI Taxonomy" id="333673"/>
    <lineage>
        <taxon>Eukaryota</taxon>
        <taxon>Metazoa</taxon>
        <taxon>Chordata</taxon>
        <taxon>Craniata</taxon>
        <taxon>Vertebrata</taxon>
        <taxon>Euteleostomi</taxon>
        <taxon>Archelosauria</taxon>
        <taxon>Archosauria</taxon>
        <taxon>Dinosauria</taxon>
        <taxon>Saurischia</taxon>
        <taxon>Theropoda</taxon>
        <taxon>Coelurosauria</taxon>
        <taxon>Aves</taxon>
        <taxon>Neognathae</taxon>
        <taxon>Neoaves</taxon>
        <taxon>Telluraves</taxon>
        <taxon>Australaves</taxon>
        <taxon>Passeriformes</taxon>
        <taxon>Sylvioidea</taxon>
        <taxon>Hirundinidae</taxon>
        <taxon>Hirundo</taxon>
    </lineage>
</organism>
<keyword evidence="4" id="KW-0812">Transmembrane</keyword>
<gene>
    <name evidence="6" type="ORF">DUI87_17429</name>
</gene>
<dbReference type="PROSITE" id="PS01180">
    <property type="entry name" value="CUB"/>
    <property type="match status" value="1"/>
</dbReference>
<dbReference type="Proteomes" id="UP000269221">
    <property type="component" value="Unassembled WGS sequence"/>
</dbReference>
<dbReference type="SMART" id="SM00042">
    <property type="entry name" value="CUB"/>
    <property type="match status" value="1"/>
</dbReference>
<evidence type="ECO:0000256" key="4">
    <source>
        <dbReference type="SAM" id="Phobius"/>
    </source>
</evidence>
<feature type="region of interest" description="Disordered" evidence="3">
    <location>
        <begin position="481"/>
        <end position="521"/>
    </location>
</feature>
<reference evidence="6 7" key="1">
    <citation type="submission" date="2018-07" db="EMBL/GenBank/DDBJ databases">
        <title>A high quality draft genome assembly of the barn swallow (H. rustica rustica).</title>
        <authorList>
            <person name="Formenti G."/>
            <person name="Chiara M."/>
            <person name="Poveda L."/>
            <person name="Francoijs K.-J."/>
            <person name="Bonisoli-Alquati A."/>
            <person name="Canova L."/>
            <person name="Gianfranceschi L."/>
            <person name="Horner D.S."/>
            <person name="Saino N."/>
        </authorList>
    </citation>
    <scope>NUCLEOTIDE SEQUENCE [LARGE SCALE GENOMIC DNA]</scope>
    <source>
        <strain evidence="6">Chelidonia</strain>
        <tissue evidence="6">Blood</tissue>
    </source>
</reference>
<keyword evidence="1 2" id="KW-1015">Disulfide bond</keyword>
<feature type="compositionally biased region" description="Polar residues" evidence="3">
    <location>
        <begin position="678"/>
        <end position="688"/>
    </location>
</feature>
<evidence type="ECO:0000256" key="1">
    <source>
        <dbReference type="ARBA" id="ARBA00023157"/>
    </source>
</evidence>
<accession>A0A3M0JYI5</accession>
<evidence type="ECO:0000313" key="7">
    <source>
        <dbReference type="Proteomes" id="UP000269221"/>
    </source>
</evidence>
<dbReference type="SUPFAM" id="SSF49854">
    <property type="entry name" value="Spermadhesin, CUB domain"/>
    <property type="match status" value="1"/>
</dbReference>
<evidence type="ECO:0000259" key="5">
    <source>
        <dbReference type="PROSITE" id="PS01180"/>
    </source>
</evidence>
<comment type="caution">
    <text evidence="2">Lacks conserved residue(s) required for the propagation of feature annotation.</text>
</comment>
<feature type="region of interest" description="Disordered" evidence="3">
    <location>
        <begin position="238"/>
        <end position="257"/>
    </location>
</feature>
<keyword evidence="7" id="KW-1185">Reference proteome</keyword>
<comment type="caution">
    <text evidence="6">The sequence shown here is derived from an EMBL/GenBank/DDBJ whole genome shotgun (WGS) entry which is preliminary data.</text>
</comment>
<dbReference type="AlphaFoldDB" id="A0A3M0JYI5"/>
<proteinExistence type="predicted"/>
<dbReference type="Gene3D" id="2.60.120.290">
    <property type="entry name" value="Spermadhesin, CUB domain"/>
    <property type="match status" value="1"/>
</dbReference>
<feature type="domain" description="CUB" evidence="5">
    <location>
        <begin position="118"/>
        <end position="178"/>
    </location>
</feature>
<dbReference type="InterPro" id="IPR000859">
    <property type="entry name" value="CUB_dom"/>
</dbReference>
<evidence type="ECO:0000313" key="6">
    <source>
        <dbReference type="EMBL" id="RMC05885.1"/>
    </source>
</evidence>
<feature type="region of interest" description="Disordered" evidence="3">
    <location>
        <begin position="782"/>
        <end position="830"/>
    </location>
</feature>
<dbReference type="Pfam" id="PF00431">
    <property type="entry name" value="CUB"/>
    <property type="match status" value="1"/>
</dbReference>